<dbReference type="EMBL" id="JAEAOA010002099">
    <property type="protein sequence ID" value="KAK3609673.1"/>
    <property type="molecule type" value="Genomic_DNA"/>
</dbReference>
<sequence>MEEDESFPCLQCGEVFKTRMAMTNHQLYACMTPSTPILQSHQQEDLSKSEDNSKLSVDGNVSSEGGEEELKCDHCHKTFQHRSHLIKHQVIHESGRNFPCEHCDRSFTDPSNLQRHIRSQHHGARSHTCTDCGKTFATSSGLKQHQHIHSSVKPFQCEVCLKAYTQFSNLCRHKRMHADCRQQIKCNDCGQAFSTITSLSKHKRFCEGAMRNGMPRGFPSDVKLTSPALGLPHTTPPTSFNTLFLGAYRPPYPFYPPIGPAFPMFPAMTGLLPRALHSPVQNMGFDRSSDKSSQDVNGNKLSSSKKQSHVGSDTSDGSELSLSSDRDNDLSDNESDLSLNQKPRKRRRITSLPHNSSYYLSRSSTQVTMSAQSPNPTILKTSTPIVPRTAEQDAPCDFSKSKAEKPSLKPIAKVKVEIEAGDQPLDLSQSKEVSPPDIPRKTHVFGEMKPSTTADTKLHYAYPQFSNSLMMEQALRIAENKEKIQQSMHDVSKFLPYGRFHSPSYQIGFSPFPIMVPNCDKSISPIGKVSESFFPSAGNKLKDRYACKFCGKIFPRSANLTRHLRTHTGEQPYKCKYCERSFSISSNLQRHVRNIHNKEKPFKCSLCDRCFGQQTNLDRHVKKHETEGMNVTDSPINENELDDKDEAYFSEIRNFIGKATEQDVNQNSINTEVSMEENVNDQEEDPSVEAEEDDSSEMMDGEDMDNESGLEESDMKKEDSPESDGHFVLNGFHSTELADEVYQKNTFELKQGFNPLLCST</sequence>
<feature type="compositionally biased region" description="Polar residues" evidence="11">
    <location>
        <begin position="294"/>
        <end position="317"/>
    </location>
</feature>
<dbReference type="GO" id="GO:0006355">
    <property type="term" value="P:regulation of DNA-templated transcription"/>
    <property type="evidence" value="ECO:0007669"/>
    <property type="project" value="UniProtKB-ARBA"/>
</dbReference>
<name>A0AAE0WBY3_9BIVA</name>
<proteinExistence type="predicted"/>
<evidence type="ECO:0000256" key="2">
    <source>
        <dbReference type="ARBA" id="ARBA00022723"/>
    </source>
</evidence>
<dbReference type="AlphaFoldDB" id="A0AAE0WBY3"/>
<evidence type="ECO:0000256" key="7">
    <source>
        <dbReference type="ARBA" id="ARBA00023125"/>
    </source>
</evidence>
<reference evidence="13" key="3">
    <citation type="submission" date="2023-05" db="EMBL/GenBank/DDBJ databases">
        <authorList>
            <person name="Smith C.H."/>
        </authorList>
    </citation>
    <scope>NUCLEOTIDE SEQUENCE</scope>
    <source>
        <strain evidence="13">CHS0354</strain>
        <tissue evidence="13">Mantle</tissue>
    </source>
</reference>
<keyword evidence="5" id="KW-0862">Zinc</keyword>
<feature type="compositionally biased region" description="Acidic residues" evidence="11">
    <location>
        <begin position="674"/>
        <end position="712"/>
    </location>
</feature>
<evidence type="ECO:0000256" key="6">
    <source>
        <dbReference type="ARBA" id="ARBA00023015"/>
    </source>
</evidence>
<keyword evidence="4 10" id="KW-0863">Zinc-finger</keyword>
<feature type="domain" description="C2H2-type" evidence="12">
    <location>
        <begin position="127"/>
        <end position="154"/>
    </location>
</feature>
<reference evidence="13" key="2">
    <citation type="journal article" date="2021" name="Genome Biol. Evol.">
        <title>Developing a high-quality reference genome for a parasitic bivalve with doubly uniparental inheritance (Bivalvia: Unionida).</title>
        <authorList>
            <person name="Smith C.H."/>
        </authorList>
    </citation>
    <scope>NUCLEOTIDE SEQUENCE</scope>
    <source>
        <strain evidence="13">CHS0354</strain>
        <tissue evidence="13">Mantle</tissue>
    </source>
</reference>
<evidence type="ECO:0000256" key="9">
    <source>
        <dbReference type="ARBA" id="ARBA00023242"/>
    </source>
</evidence>
<evidence type="ECO:0000256" key="1">
    <source>
        <dbReference type="ARBA" id="ARBA00004123"/>
    </source>
</evidence>
<dbReference type="InterPro" id="IPR013087">
    <property type="entry name" value="Znf_C2H2_type"/>
</dbReference>
<dbReference type="Gene3D" id="3.30.160.60">
    <property type="entry name" value="Classic Zinc Finger"/>
    <property type="match status" value="7"/>
</dbReference>
<feature type="region of interest" description="Disordered" evidence="11">
    <location>
        <begin position="282"/>
        <end position="385"/>
    </location>
</feature>
<dbReference type="FunFam" id="3.30.160.60:FF:000112">
    <property type="entry name" value="Mds1 and evi1 complex locus protein"/>
    <property type="match status" value="1"/>
</dbReference>
<feature type="compositionally biased region" description="Basic and acidic residues" evidence="11">
    <location>
        <begin position="42"/>
        <end position="53"/>
    </location>
</feature>
<feature type="domain" description="C2H2-type" evidence="12">
    <location>
        <begin position="573"/>
        <end position="601"/>
    </location>
</feature>
<dbReference type="GO" id="GO:0008270">
    <property type="term" value="F:zinc ion binding"/>
    <property type="evidence" value="ECO:0007669"/>
    <property type="project" value="UniProtKB-KW"/>
</dbReference>
<keyword evidence="14" id="KW-1185">Reference proteome</keyword>
<dbReference type="InterPro" id="IPR036236">
    <property type="entry name" value="Znf_C2H2_sf"/>
</dbReference>
<feature type="compositionally biased region" description="Polar residues" evidence="11">
    <location>
        <begin position="352"/>
        <end position="384"/>
    </location>
</feature>
<evidence type="ECO:0000313" key="13">
    <source>
        <dbReference type="EMBL" id="KAK3609673.1"/>
    </source>
</evidence>
<keyword evidence="9" id="KW-0539">Nucleus</keyword>
<keyword evidence="2" id="KW-0479">Metal-binding</keyword>
<dbReference type="Pfam" id="PF00096">
    <property type="entry name" value="zf-C2H2"/>
    <property type="match status" value="8"/>
</dbReference>
<feature type="domain" description="C2H2-type" evidence="12">
    <location>
        <begin position="70"/>
        <end position="97"/>
    </location>
</feature>
<keyword evidence="8" id="KW-0804">Transcription</keyword>
<dbReference type="FunFam" id="3.30.160.60:FF:000150">
    <property type="entry name" value="Mds1 and evi1 complex locus protein"/>
    <property type="match status" value="1"/>
</dbReference>
<dbReference type="FunFam" id="3.30.160.60:FF:000100">
    <property type="entry name" value="Zinc finger 45-like"/>
    <property type="match status" value="1"/>
</dbReference>
<protein>
    <recommendedName>
        <fullName evidence="12">C2H2-type domain-containing protein</fullName>
    </recommendedName>
</protein>
<dbReference type="SUPFAM" id="SSF57667">
    <property type="entry name" value="beta-beta-alpha zinc fingers"/>
    <property type="match status" value="6"/>
</dbReference>
<dbReference type="GO" id="GO:0003677">
    <property type="term" value="F:DNA binding"/>
    <property type="evidence" value="ECO:0007669"/>
    <property type="project" value="UniProtKB-KW"/>
</dbReference>
<comment type="caution">
    <text evidence="13">The sequence shown here is derived from an EMBL/GenBank/DDBJ whole genome shotgun (WGS) entry which is preliminary data.</text>
</comment>
<keyword evidence="7" id="KW-0238">DNA-binding</keyword>
<keyword evidence="3" id="KW-0677">Repeat</keyword>
<feature type="domain" description="C2H2-type" evidence="12">
    <location>
        <begin position="602"/>
        <end position="629"/>
    </location>
</feature>
<reference evidence="13" key="1">
    <citation type="journal article" date="2021" name="Genome Biol. Evol.">
        <title>A High-Quality Reference Genome for a Parasitic Bivalve with Doubly Uniparental Inheritance (Bivalvia: Unionida).</title>
        <authorList>
            <person name="Smith C.H."/>
        </authorList>
    </citation>
    <scope>NUCLEOTIDE SEQUENCE</scope>
    <source>
        <strain evidence="13">CHS0354</strain>
    </source>
</reference>
<dbReference type="PROSITE" id="PS50157">
    <property type="entry name" value="ZINC_FINGER_C2H2_2"/>
    <property type="match status" value="9"/>
</dbReference>
<evidence type="ECO:0000259" key="12">
    <source>
        <dbReference type="PROSITE" id="PS50157"/>
    </source>
</evidence>
<feature type="domain" description="C2H2-type" evidence="12">
    <location>
        <begin position="155"/>
        <end position="182"/>
    </location>
</feature>
<dbReference type="FunFam" id="3.30.160.60:FF:000929">
    <property type="entry name" value="Uncharacterized protein, isoform B"/>
    <property type="match status" value="1"/>
</dbReference>
<feature type="domain" description="C2H2-type" evidence="12">
    <location>
        <begin position="184"/>
        <end position="215"/>
    </location>
</feature>
<dbReference type="PROSITE" id="PS00028">
    <property type="entry name" value="ZINC_FINGER_C2H2_1"/>
    <property type="match status" value="7"/>
</dbReference>
<feature type="compositionally biased region" description="Basic and acidic residues" evidence="11">
    <location>
        <begin position="713"/>
        <end position="725"/>
    </location>
</feature>
<dbReference type="GO" id="GO:0005634">
    <property type="term" value="C:nucleus"/>
    <property type="evidence" value="ECO:0007669"/>
    <property type="project" value="UniProtKB-SubCell"/>
</dbReference>
<dbReference type="PANTHER" id="PTHR24379:SF121">
    <property type="entry name" value="C2H2-TYPE DOMAIN-CONTAINING PROTEIN"/>
    <property type="match status" value="1"/>
</dbReference>
<feature type="domain" description="C2H2-type" evidence="12">
    <location>
        <begin position="7"/>
        <end position="36"/>
    </location>
</feature>
<dbReference type="PANTHER" id="PTHR24379">
    <property type="entry name" value="KRAB AND ZINC FINGER DOMAIN-CONTAINING"/>
    <property type="match status" value="1"/>
</dbReference>
<organism evidence="13 14">
    <name type="scientific">Potamilus streckersoni</name>
    <dbReference type="NCBI Taxonomy" id="2493646"/>
    <lineage>
        <taxon>Eukaryota</taxon>
        <taxon>Metazoa</taxon>
        <taxon>Spiralia</taxon>
        <taxon>Lophotrochozoa</taxon>
        <taxon>Mollusca</taxon>
        <taxon>Bivalvia</taxon>
        <taxon>Autobranchia</taxon>
        <taxon>Heteroconchia</taxon>
        <taxon>Palaeoheterodonta</taxon>
        <taxon>Unionida</taxon>
        <taxon>Unionoidea</taxon>
        <taxon>Unionidae</taxon>
        <taxon>Ambleminae</taxon>
        <taxon>Lampsilini</taxon>
        <taxon>Potamilus</taxon>
    </lineage>
</organism>
<evidence type="ECO:0000256" key="3">
    <source>
        <dbReference type="ARBA" id="ARBA00022737"/>
    </source>
</evidence>
<gene>
    <name evidence="13" type="ORF">CHS0354_035959</name>
</gene>
<dbReference type="Proteomes" id="UP001195483">
    <property type="component" value="Unassembled WGS sequence"/>
</dbReference>
<evidence type="ECO:0000256" key="5">
    <source>
        <dbReference type="ARBA" id="ARBA00022833"/>
    </source>
</evidence>
<evidence type="ECO:0000256" key="8">
    <source>
        <dbReference type="ARBA" id="ARBA00023163"/>
    </source>
</evidence>
<dbReference type="FunFam" id="3.30.160.60:FF:000126">
    <property type="entry name" value="Mds1 and evi1 complex locus protein"/>
    <property type="match status" value="1"/>
</dbReference>
<accession>A0AAE0WBY3</accession>
<evidence type="ECO:0000313" key="14">
    <source>
        <dbReference type="Proteomes" id="UP001195483"/>
    </source>
</evidence>
<keyword evidence="6" id="KW-0805">Transcription regulation</keyword>
<feature type="domain" description="C2H2-type" evidence="12">
    <location>
        <begin position="98"/>
        <end position="126"/>
    </location>
</feature>
<dbReference type="FunFam" id="3.30.160.60:FF:000159">
    <property type="entry name" value="Mds1 and evi1 complex locus protein"/>
    <property type="match status" value="1"/>
</dbReference>
<feature type="region of interest" description="Disordered" evidence="11">
    <location>
        <begin position="39"/>
        <end position="66"/>
    </location>
</feature>
<evidence type="ECO:0000256" key="11">
    <source>
        <dbReference type="SAM" id="MobiDB-lite"/>
    </source>
</evidence>
<dbReference type="SMART" id="SM00355">
    <property type="entry name" value="ZnF_C2H2"/>
    <property type="match status" value="9"/>
</dbReference>
<evidence type="ECO:0000256" key="10">
    <source>
        <dbReference type="PROSITE-ProRule" id="PRU00042"/>
    </source>
</evidence>
<feature type="region of interest" description="Disordered" evidence="11">
    <location>
        <begin position="673"/>
        <end position="731"/>
    </location>
</feature>
<comment type="subcellular location">
    <subcellularLocation>
        <location evidence="1">Nucleus</location>
    </subcellularLocation>
</comment>
<evidence type="ECO:0000256" key="4">
    <source>
        <dbReference type="ARBA" id="ARBA00022771"/>
    </source>
</evidence>
<feature type="domain" description="C2H2-type" evidence="12">
    <location>
        <begin position="545"/>
        <end position="572"/>
    </location>
</feature>